<protein>
    <submittedName>
        <fullName evidence="2">Uncharacterized protein</fullName>
    </submittedName>
</protein>
<proteinExistence type="predicted"/>
<organism evidence="2 3">
    <name type="scientific">Streptomyces catenulae</name>
    <dbReference type="NCBI Taxonomy" id="66875"/>
    <lineage>
        <taxon>Bacteria</taxon>
        <taxon>Bacillati</taxon>
        <taxon>Actinomycetota</taxon>
        <taxon>Actinomycetes</taxon>
        <taxon>Kitasatosporales</taxon>
        <taxon>Streptomycetaceae</taxon>
        <taxon>Streptomyces</taxon>
    </lineage>
</organism>
<name>A0ABV2Z4H8_9ACTN</name>
<dbReference type="Proteomes" id="UP001550853">
    <property type="component" value="Unassembled WGS sequence"/>
</dbReference>
<keyword evidence="3" id="KW-1185">Reference proteome</keyword>
<feature type="region of interest" description="Disordered" evidence="1">
    <location>
        <begin position="1"/>
        <end position="53"/>
    </location>
</feature>
<reference evidence="2 3" key="1">
    <citation type="submission" date="2024-06" db="EMBL/GenBank/DDBJ databases">
        <title>The Natural Products Discovery Center: Release of the First 8490 Sequenced Strains for Exploring Actinobacteria Biosynthetic Diversity.</title>
        <authorList>
            <person name="Kalkreuter E."/>
            <person name="Kautsar S.A."/>
            <person name="Yang D."/>
            <person name="Bader C.D."/>
            <person name="Teijaro C.N."/>
            <person name="Fluegel L."/>
            <person name="Davis C.M."/>
            <person name="Simpson J.R."/>
            <person name="Lauterbach L."/>
            <person name="Steele A.D."/>
            <person name="Gui C."/>
            <person name="Meng S."/>
            <person name="Li G."/>
            <person name="Viehrig K."/>
            <person name="Ye F."/>
            <person name="Su P."/>
            <person name="Kiefer A.F."/>
            <person name="Nichols A."/>
            <person name="Cepeda A.J."/>
            <person name="Yan W."/>
            <person name="Fan B."/>
            <person name="Jiang Y."/>
            <person name="Adhikari A."/>
            <person name="Zheng C.-J."/>
            <person name="Schuster L."/>
            <person name="Cowan T.M."/>
            <person name="Smanski M.J."/>
            <person name="Chevrette M.G."/>
            <person name="De Carvalho L.P.S."/>
            <person name="Shen B."/>
        </authorList>
    </citation>
    <scope>NUCLEOTIDE SEQUENCE [LARGE SCALE GENOMIC DNA]</scope>
    <source>
        <strain evidence="2 3">NPDC033039</strain>
    </source>
</reference>
<evidence type="ECO:0000313" key="3">
    <source>
        <dbReference type="Proteomes" id="UP001550853"/>
    </source>
</evidence>
<evidence type="ECO:0000256" key="1">
    <source>
        <dbReference type="SAM" id="MobiDB-lite"/>
    </source>
</evidence>
<accession>A0ABV2Z4H8</accession>
<dbReference type="RefSeq" id="WP_157848007.1">
    <property type="nucleotide sequence ID" value="NZ_JBEZVI010000020.1"/>
</dbReference>
<comment type="caution">
    <text evidence="2">The sequence shown here is derived from an EMBL/GenBank/DDBJ whole genome shotgun (WGS) entry which is preliminary data.</text>
</comment>
<evidence type="ECO:0000313" key="2">
    <source>
        <dbReference type="EMBL" id="MEU3712901.1"/>
    </source>
</evidence>
<dbReference type="EMBL" id="JBEZVI010000020">
    <property type="protein sequence ID" value="MEU3712901.1"/>
    <property type="molecule type" value="Genomic_DNA"/>
</dbReference>
<gene>
    <name evidence="2" type="ORF">AB0E61_22760</name>
</gene>
<sequence length="53" mass="5863">MSVFYNDRSSDLDGWWMHGSGDHYVTNPAEPTAQPEESAKSTDFSEAERPAGT</sequence>